<dbReference type="PANTHER" id="PTHR10218:SF360">
    <property type="entry name" value="GUANINE NUCLEOTIDE-BINDING PROTEIN SUBUNIT ALPHA HOMOLOG"/>
    <property type="match status" value="1"/>
</dbReference>
<dbReference type="InterPro" id="IPR011025">
    <property type="entry name" value="GproteinA_insert"/>
</dbReference>
<dbReference type="Pfam" id="PF00503">
    <property type="entry name" value="G-alpha"/>
    <property type="match status" value="1"/>
</dbReference>
<evidence type="ECO:0008006" key="10">
    <source>
        <dbReference type="Google" id="ProtNLM"/>
    </source>
</evidence>
<dbReference type="Proteomes" id="UP000027195">
    <property type="component" value="Unassembled WGS sequence"/>
</dbReference>
<feature type="binding site" evidence="5">
    <location>
        <begin position="299"/>
        <end position="305"/>
    </location>
    <ligand>
        <name>GTP</name>
        <dbReference type="ChEBI" id="CHEBI:37565"/>
    </ligand>
</feature>
<dbReference type="PANTHER" id="PTHR10218">
    <property type="entry name" value="GTP-BINDING PROTEIN ALPHA SUBUNIT"/>
    <property type="match status" value="1"/>
</dbReference>
<dbReference type="GO" id="GO:0005834">
    <property type="term" value="C:heterotrimeric G-protein complex"/>
    <property type="evidence" value="ECO:0007669"/>
    <property type="project" value="TreeGrafter"/>
</dbReference>
<dbReference type="AlphaFoldDB" id="A0A067MTV4"/>
<protein>
    <recommendedName>
        <fullName evidence="10">G-alpha-domain-containing protein</fullName>
    </recommendedName>
</protein>
<dbReference type="EMBL" id="KL198022">
    <property type="protein sequence ID" value="KDQ18140.1"/>
    <property type="molecule type" value="Genomic_DNA"/>
</dbReference>
<evidence type="ECO:0000256" key="3">
    <source>
        <dbReference type="ARBA" id="ARBA00023134"/>
    </source>
</evidence>
<evidence type="ECO:0000256" key="6">
    <source>
        <dbReference type="PIRSR" id="PIRSR601019-2"/>
    </source>
</evidence>
<evidence type="ECO:0000256" key="1">
    <source>
        <dbReference type="ARBA" id="ARBA00022723"/>
    </source>
</evidence>
<accession>A0A067MTV4</accession>
<dbReference type="GO" id="GO:0003924">
    <property type="term" value="F:GTPase activity"/>
    <property type="evidence" value="ECO:0007669"/>
    <property type="project" value="InterPro"/>
</dbReference>
<dbReference type="SMART" id="SM00275">
    <property type="entry name" value="G_alpha"/>
    <property type="match status" value="1"/>
</dbReference>
<dbReference type="InterPro" id="IPR001019">
    <property type="entry name" value="Gprotein_alpha_su"/>
</dbReference>
<proteinExistence type="predicted"/>
<dbReference type="GO" id="GO:0007188">
    <property type="term" value="P:adenylate cyclase-modulating G protein-coupled receptor signaling pathway"/>
    <property type="evidence" value="ECO:0007669"/>
    <property type="project" value="TreeGrafter"/>
</dbReference>
<keyword evidence="3 5" id="KW-0342">GTP-binding</keyword>
<feature type="compositionally biased region" description="Polar residues" evidence="7">
    <location>
        <begin position="128"/>
        <end position="149"/>
    </location>
</feature>
<gene>
    <name evidence="8" type="ORF">BOTBODRAFT_155240</name>
</gene>
<dbReference type="FunFam" id="3.40.50.300:FF:000692">
    <property type="entry name" value="Guanine nucleotide-binding protein subunit alpha"/>
    <property type="match status" value="1"/>
</dbReference>
<evidence type="ECO:0000256" key="4">
    <source>
        <dbReference type="ARBA" id="ARBA00023224"/>
    </source>
</evidence>
<dbReference type="InParanoid" id="A0A067MTV4"/>
<dbReference type="CDD" id="cd00066">
    <property type="entry name" value="G-alpha"/>
    <property type="match status" value="1"/>
</dbReference>
<dbReference type="InterPro" id="IPR027417">
    <property type="entry name" value="P-loop_NTPase"/>
</dbReference>
<dbReference type="GO" id="GO:0046872">
    <property type="term" value="F:metal ion binding"/>
    <property type="evidence" value="ECO:0007669"/>
    <property type="project" value="UniProtKB-KW"/>
</dbReference>
<evidence type="ECO:0000313" key="8">
    <source>
        <dbReference type="EMBL" id="KDQ18140.1"/>
    </source>
</evidence>
<dbReference type="STRING" id="930990.A0A067MTV4"/>
<evidence type="ECO:0000256" key="5">
    <source>
        <dbReference type="PIRSR" id="PIRSR601019-1"/>
    </source>
</evidence>
<evidence type="ECO:0000313" key="9">
    <source>
        <dbReference type="Proteomes" id="UP000027195"/>
    </source>
</evidence>
<dbReference type="GO" id="GO:0031683">
    <property type="term" value="F:G-protein beta/gamma-subunit complex binding"/>
    <property type="evidence" value="ECO:0007669"/>
    <property type="project" value="InterPro"/>
</dbReference>
<keyword evidence="6" id="KW-0460">Magnesium</keyword>
<dbReference type="Gene3D" id="3.40.50.300">
    <property type="entry name" value="P-loop containing nucleotide triphosphate hydrolases"/>
    <property type="match status" value="2"/>
</dbReference>
<keyword evidence="2 5" id="KW-0547">Nucleotide-binding</keyword>
<feature type="binding site" evidence="5">
    <location>
        <begin position="398"/>
        <end position="401"/>
    </location>
    <ligand>
        <name>GTP</name>
        <dbReference type="ChEBI" id="CHEBI:37565"/>
    </ligand>
</feature>
<feature type="region of interest" description="Disordered" evidence="7">
    <location>
        <begin position="215"/>
        <end position="238"/>
    </location>
</feature>
<reference evidence="9" key="1">
    <citation type="journal article" date="2014" name="Proc. Natl. Acad. Sci. U.S.A.">
        <title>Extensive sampling of basidiomycete genomes demonstrates inadequacy of the white-rot/brown-rot paradigm for wood decay fungi.</title>
        <authorList>
            <person name="Riley R."/>
            <person name="Salamov A.A."/>
            <person name="Brown D.W."/>
            <person name="Nagy L.G."/>
            <person name="Floudas D."/>
            <person name="Held B.W."/>
            <person name="Levasseur A."/>
            <person name="Lombard V."/>
            <person name="Morin E."/>
            <person name="Otillar R."/>
            <person name="Lindquist E.A."/>
            <person name="Sun H."/>
            <person name="LaButti K.M."/>
            <person name="Schmutz J."/>
            <person name="Jabbour D."/>
            <person name="Luo H."/>
            <person name="Baker S.E."/>
            <person name="Pisabarro A.G."/>
            <person name="Walton J.D."/>
            <person name="Blanchette R.A."/>
            <person name="Henrissat B."/>
            <person name="Martin F."/>
            <person name="Cullen D."/>
            <person name="Hibbett D.S."/>
            <person name="Grigoriev I.V."/>
        </authorList>
    </citation>
    <scope>NUCLEOTIDE SEQUENCE [LARGE SCALE GENOMIC DNA]</scope>
    <source>
        <strain evidence="9">FD-172 SS1</strain>
    </source>
</reference>
<feature type="binding site" evidence="5">
    <location>
        <begin position="274"/>
        <end position="275"/>
    </location>
    <ligand>
        <name>GTP</name>
        <dbReference type="ChEBI" id="CHEBI:37565"/>
    </ligand>
</feature>
<keyword evidence="4" id="KW-0807">Transducer</keyword>
<dbReference type="HOGENOM" id="CLU_014184_1_1_1"/>
<sequence length="487" mass="55318">MSSSAASSSRTSYTDDPLTMALLPPKDESPTDRSARLHAEEEAKRISDRIDEELKKERAARKKQREREVKVLLLGQSESGKSTCLQQFALMYSPNAFQAECISWRPVVYFNLVRSIRRILEAILEPPTSASTDDLNEASSGRRSKSPASPANRFRELQMRLSPLLQVEESLIRKLAPEDEDEPTHLGEWRTVGESGTREYFINSASWKKALGKITNGKRPSAESSTSSLSSGSTSEDRSDPYYILQTFRDDMISLWTDPEVRQILQEKNVRLQDSPGFFLNDITRITARKYVPTAQDVLNARLKTVGIIEHHFALDRGAERGTDWKFYDVGGARNQRHTWVPFFDDVNAIIFLAPISAFDQSLVEDPRINRIEDSFLLFKAICSNKLLHNVSIVLFLNKCDLLRAKLEAGVPVNKYIISYGDRPNDYTNVSQYFRTKFGSLHHELSPPNRELYIHLTSVNDTESTRSILVNVRDTIIKRNLQASSLI</sequence>
<name>A0A067MTV4_BOTB1</name>
<feature type="binding site" evidence="6">
    <location>
        <position position="305"/>
    </location>
    <ligand>
        <name>Mg(2+)</name>
        <dbReference type="ChEBI" id="CHEBI:18420"/>
    </ligand>
</feature>
<organism evidence="8 9">
    <name type="scientific">Botryobasidium botryosum (strain FD-172 SS1)</name>
    <dbReference type="NCBI Taxonomy" id="930990"/>
    <lineage>
        <taxon>Eukaryota</taxon>
        <taxon>Fungi</taxon>
        <taxon>Dikarya</taxon>
        <taxon>Basidiomycota</taxon>
        <taxon>Agaricomycotina</taxon>
        <taxon>Agaricomycetes</taxon>
        <taxon>Cantharellales</taxon>
        <taxon>Botryobasidiaceae</taxon>
        <taxon>Botryobasidium</taxon>
    </lineage>
</organism>
<feature type="region of interest" description="Disordered" evidence="7">
    <location>
        <begin position="1"/>
        <end position="44"/>
    </location>
</feature>
<dbReference type="SUPFAM" id="SSF52540">
    <property type="entry name" value="P-loop containing nucleoside triphosphate hydrolases"/>
    <property type="match status" value="1"/>
</dbReference>
<dbReference type="OrthoDB" id="5817230at2759"/>
<keyword evidence="9" id="KW-1185">Reference proteome</keyword>
<feature type="compositionally biased region" description="Low complexity" evidence="7">
    <location>
        <begin position="222"/>
        <end position="234"/>
    </location>
</feature>
<dbReference type="GO" id="GO:0005525">
    <property type="term" value="F:GTP binding"/>
    <property type="evidence" value="ECO:0007669"/>
    <property type="project" value="UniProtKB-KW"/>
</dbReference>
<feature type="region of interest" description="Disordered" evidence="7">
    <location>
        <begin position="128"/>
        <end position="153"/>
    </location>
</feature>
<dbReference type="GO" id="GO:0005737">
    <property type="term" value="C:cytoplasm"/>
    <property type="evidence" value="ECO:0007669"/>
    <property type="project" value="TreeGrafter"/>
</dbReference>
<dbReference type="PROSITE" id="PS51882">
    <property type="entry name" value="G_ALPHA"/>
    <property type="match status" value="1"/>
</dbReference>
<evidence type="ECO:0000256" key="2">
    <source>
        <dbReference type="ARBA" id="ARBA00022741"/>
    </source>
</evidence>
<evidence type="ECO:0000256" key="7">
    <source>
        <dbReference type="SAM" id="MobiDB-lite"/>
    </source>
</evidence>
<dbReference type="PRINTS" id="PR00318">
    <property type="entry name" value="GPROTEINA"/>
</dbReference>
<dbReference type="GO" id="GO:0001664">
    <property type="term" value="F:G protein-coupled receptor binding"/>
    <property type="evidence" value="ECO:0007669"/>
    <property type="project" value="TreeGrafter"/>
</dbReference>
<dbReference type="SUPFAM" id="SSF47895">
    <property type="entry name" value="Transducin (alpha subunit), insertion domain"/>
    <property type="match status" value="1"/>
</dbReference>
<keyword evidence="1 6" id="KW-0479">Metal-binding</keyword>
<feature type="compositionally biased region" description="Basic and acidic residues" evidence="7">
    <location>
        <begin position="25"/>
        <end position="44"/>
    </location>
</feature>